<comment type="caution">
    <text evidence="1">The sequence shown here is derived from an EMBL/GenBank/DDBJ whole genome shotgun (WGS) entry which is preliminary data.</text>
</comment>
<gene>
    <name evidence="1" type="ORF">DHETER_LOCUS10211</name>
</gene>
<dbReference type="Proteomes" id="UP000789702">
    <property type="component" value="Unassembled WGS sequence"/>
</dbReference>
<evidence type="ECO:0000313" key="2">
    <source>
        <dbReference type="Proteomes" id="UP000789702"/>
    </source>
</evidence>
<accession>A0ACA9NRT2</accession>
<protein>
    <submittedName>
        <fullName evidence="1">2006_t:CDS:1</fullName>
    </submittedName>
</protein>
<evidence type="ECO:0000313" key="1">
    <source>
        <dbReference type="EMBL" id="CAG8671646.1"/>
    </source>
</evidence>
<reference evidence="1" key="1">
    <citation type="submission" date="2021-06" db="EMBL/GenBank/DDBJ databases">
        <authorList>
            <person name="Kallberg Y."/>
            <person name="Tangrot J."/>
            <person name="Rosling A."/>
        </authorList>
    </citation>
    <scope>NUCLEOTIDE SEQUENCE</scope>
    <source>
        <strain evidence="1">IL203A</strain>
    </source>
</reference>
<name>A0ACA9NRT2_9GLOM</name>
<sequence>ARLELRKEIEAEGCLEIKYHQFVYSLPSMSQQKKEPYGFDGKYMFSETDVFFTFTHRYNTEFSVLEPYFLWTLEQEIVLRFSEFVRLNVDSIARLSKTNNCVELHRTELASRFVPDCEYECRPHPSDGVENLRLVSSQTASMSVMVEDQPDWSCVIEKIHRIQISESRREKTYIMYSNENDYVGNVLLEDQKKSELDTNNSVNAKTIPISRLTKRFLDVAKESSPKRLANGPSIANVEISNNEQDLFNELDGDPYINSSYKSDDSEHDGFISPTPCAPEDPFADEKIIIINVSSRIPSLNSDLDVFLDNVNISAKFRQYINEAISYANDKGLYVETNTHEILSLSSILVLIPNSYPTKMVEAFSLDILESIHRRYTPKLSLQLDIEVENIYRKVIKTCLNDSRDNDIKLLCANIVQKDELMDNFGFLILDLIRTLPYNKIRNESSELTLITNYLDNVMKNVFHVPDKHIVRWPNTTLTESK</sequence>
<organism evidence="1 2">
    <name type="scientific">Dentiscutata heterogama</name>
    <dbReference type="NCBI Taxonomy" id="1316150"/>
    <lineage>
        <taxon>Eukaryota</taxon>
        <taxon>Fungi</taxon>
        <taxon>Fungi incertae sedis</taxon>
        <taxon>Mucoromycota</taxon>
        <taxon>Glomeromycotina</taxon>
        <taxon>Glomeromycetes</taxon>
        <taxon>Diversisporales</taxon>
        <taxon>Gigasporaceae</taxon>
        <taxon>Dentiscutata</taxon>
    </lineage>
</organism>
<feature type="non-terminal residue" evidence="1">
    <location>
        <position position="1"/>
    </location>
</feature>
<feature type="non-terminal residue" evidence="1">
    <location>
        <position position="481"/>
    </location>
</feature>
<dbReference type="EMBL" id="CAJVPU010019430">
    <property type="protein sequence ID" value="CAG8671646.1"/>
    <property type="molecule type" value="Genomic_DNA"/>
</dbReference>
<keyword evidence="2" id="KW-1185">Reference proteome</keyword>
<proteinExistence type="predicted"/>